<name>A0A432X8J4_9GAMM</name>
<sequence>MTRKRKTRKIGPVGVRSTPKEERKQSLPTKGKKISERKGLPSGSRFSPKNKGESDHAQNRSGSDDPRHGSKKPVPLVMPEQVKKAPADRQLDPTEELAMLENDDRLQDFLTALEEGETLHVEDQAWVDEQLARYQQLVEELGIDLDDEDDEEL</sequence>
<evidence type="ECO:0000256" key="1">
    <source>
        <dbReference type="ARBA" id="ARBA00022468"/>
    </source>
</evidence>
<dbReference type="Proteomes" id="UP000286976">
    <property type="component" value="Unassembled WGS sequence"/>
</dbReference>
<organism evidence="4 5">
    <name type="scientific">Aliidiomarina taiwanensis</name>
    <dbReference type="NCBI Taxonomy" id="946228"/>
    <lineage>
        <taxon>Bacteria</taxon>
        <taxon>Pseudomonadati</taxon>
        <taxon>Pseudomonadota</taxon>
        <taxon>Gammaproteobacteria</taxon>
        <taxon>Alteromonadales</taxon>
        <taxon>Idiomarinaceae</taxon>
        <taxon>Aliidiomarina</taxon>
    </lineage>
</organism>
<evidence type="ECO:0000256" key="2">
    <source>
        <dbReference type="ARBA" id="ARBA00022517"/>
    </source>
</evidence>
<dbReference type="GO" id="GO:0042254">
    <property type="term" value="P:ribosome biogenesis"/>
    <property type="evidence" value="ECO:0007669"/>
    <property type="project" value="UniProtKB-KW"/>
</dbReference>
<evidence type="ECO:0000256" key="3">
    <source>
        <dbReference type="SAM" id="MobiDB-lite"/>
    </source>
</evidence>
<feature type="compositionally biased region" description="Basic and acidic residues" evidence="3">
    <location>
        <begin position="81"/>
        <end position="91"/>
    </location>
</feature>
<gene>
    <name evidence="4" type="ORF">CWE15_00175</name>
</gene>
<feature type="region of interest" description="Disordered" evidence="3">
    <location>
        <begin position="1"/>
        <end position="91"/>
    </location>
</feature>
<dbReference type="EMBL" id="PIPQ01000001">
    <property type="protein sequence ID" value="RUO43654.1"/>
    <property type="molecule type" value="Genomic_DNA"/>
</dbReference>
<dbReference type="OrthoDB" id="5677577at2"/>
<proteinExistence type="predicted"/>
<evidence type="ECO:0000313" key="4">
    <source>
        <dbReference type="EMBL" id="RUO43654.1"/>
    </source>
</evidence>
<comment type="caution">
    <text evidence="4">The sequence shown here is derived from an EMBL/GenBank/DDBJ whole genome shotgun (WGS) entry which is preliminary data.</text>
</comment>
<keyword evidence="1" id="KW-0343">GTPase activation</keyword>
<dbReference type="GO" id="GO:0005096">
    <property type="term" value="F:GTPase activator activity"/>
    <property type="evidence" value="ECO:0007669"/>
    <property type="project" value="UniProtKB-KW"/>
</dbReference>
<evidence type="ECO:0000313" key="5">
    <source>
        <dbReference type="Proteomes" id="UP000286976"/>
    </source>
</evidence>
<protein>
    <recommendedName>
        <fullName evidence="6">Der GTPase-activating protein YihI</fullName>
    </recommendedName>
</protein>
<keyword evidence="5" id="KW-1185">Reference proteome</keyword>
<feature type="compositionally biased region" description="Basic and acidic residues" evidence="3">
    <location>
        <begin position="50"/>
        <end position="68"/>
    </location>
</feature>
<dbReference type="InterPro" id="IPR007336">
    <property type="entry name" value="YihI"/>
</dbReference>
<dbReference type="Pfam" id="PF04220">
    <property type="entry name" value="YihI"/>
    <property type="match status" value="1"/>
</dbReference>
<dbReference type="AlphaFoldDB" id="A0A432X8J4"/>
<evidence type="ECO:0008006" key="6">
    <source>
        <dbReference type="Google" id="ProtNLM"/>
    </source>
</evidence>
<dbReference type="RefSeq" id="WP_126756048.1">
    <property type="nucleotide sequence ID" value="NZ_PIPQ01000001.1"/>
</dbReference>
<reference evidence="4 5" key="1">
    <citation type="journal article" date="2011" name="Front. Microbiol.">
        <title>Genomic signatures of strain selection and enhancement in Bacillus atrophaeus var. globigii, a historical biowarfare simulant.</title>
        <authorList>
            <person name="Gibbons H.S."/>
            <person name="Broomall S.M."/>
            <person name="McNew L.A."/>
            <person name="Daligault H."/>
            <person name="Chapman C."/>
            <person name="Bruce D."/>
            <person name="Karavis M."/>
            <person name="Krepps M."/>
            <person name="McGregor P.A."/>
            <person name="Hong C."/>
            <person name="Park K.H."/>
            <person name="Akmal A."/>
            <person name="Feldman A."/>
            <person name="Lin J.S."/>
            <person name="Chang W.E."/>
            <person name="Higgs B.W."/>
            <person name="Demirev P."/>
            <person name="Lindquist J."/>
            <person name="Liem A."/>
            <person name="Fochler E."/>
            <person name="Read T.D."/>
            <person name="Tapia R."/>
            <person name="Johnson S."/>
            <person name="Bishop-Lilly K.A."/>
            <person name="Detter C."/>
            <person name="Han C."/>
            <person name="Sozhamannan S."/>
            <person name="Rosenzweig C.N."/>
            <person name="Skowronski E.W."/>
        </authorList>
    </citation>
    <scope>NUCLEOTIDE SEQUENCE [LARGE SCALE GENOMIC DNA]</scope>
    <source>
        <strain evidence="4 5">AIT1</strain>
    </source>
</reference>
<keyword evidence="2" id="KW-0690">Ribosome biogenesis</keyword>
<accession>A0A432X8J4</accession>
<dbReference type="NCBIfam" id="NF003560">
    <property type="entry name" value="PRK05244.1-1"/>
    <property type="match status" value="1"/>
</dbReference>